<dbReference type="EMBL" id="GGEC01091629">
    <property type="protein sequence ID" value="MBX72113.1"/>
    <property type="molecule type" value="Transcribed_RNA"/>
</dbReference>
<evidence type="ECO:0000313" key="1">
    <source>
        <dbReference type="EMBL" id="MBX72113.1"/>
    </source>
</evidence>
<protein>
    <submittedName>
        <fullName evidence="1">Uncharacterized protein</fullName>
    </submittedName>
</protein>
<name>A0A2P2QYR6_RHIMU</name>
<reference evidence="1" key="1">
    <citation type="submission" date="2018-02" db="EMBL/GenBank/DDBJ databases">
        <title>Rhizophora mucronata_Transcriptome.</title>
        <authorList>
            <person name="Meera S.P."/>
            <person name="Sreeshan A."/>
            <person name="Augustine A."/>
        </authorList>
    </citation>
    <scope>NUCLEOTIDE SEQUENCE</scope>
    <source>
        <tissue evidence="1">Leaf</tissue>
    </source>
</reference>
<organism evidence="1">
    <name type="scientific">Rhizophora mucronata</name>
    <name type="common">Asiatic mangrove</name>
    <dbReference type="NCBI Taxonomy" id="61149"/>
    <lineage>
        <taxon>Eukaryota</taxon>
        <taxon>Viridiplantae</taxon>
        <taxon>Streptophyta</taxon>
        <taxon>Embryophyta</taxon>
        <taxon>Tracheophyta</taxon>
        <taxon>Spermatophyta</taxon>
        <taxon>Magnoliopsida</taxon>
        <taxon>eudicotyledons</taxon>
        <taxon>Gunneridae</taxon>
        <taxon>Pentapetalae</taxon>
        <taxon>rosids</taxon>
        <taxon>fabids</taxon>
        <taxon>Malpighiales</taxon>
        <taxon>Rhizophoraceae</taxon>
        <taxon>Rhizophora</taxon>
    </lineage>
</organism>
<accession>A0A2P2QYR6</accession>
<dbReference type="AlphaFoldDB" id="A0A2P2QYR6"/>
<sequence length="35" mass="4112">MLKWGPRAKFMSIKIELHEHVLHAANHFIFLLLLG</sequence>
<proteinExistence type="predicted"/>